<feature type="domain" description="BIG2" evidence="3">
    <location>
        <begin position="130"/>
        <end position="212"/>
    </location>
</feature>
<dbReference type="EMBL" id="JAMZFV010000039">
    <property type="protein sequence ID" value="MCP1111487.1"/>
    <property type="molecule type" value="Genomic_DNA"/>
</dbReference>
<accession>A0ABT1ELA8</accession>
<reference evidence="4 5" key="1">
    <citation type="journal article" date="2022" name="Genome Biol. Evol.">
        <title>Host diet, physiology and behaviors set the stage for Lachnospiraceae cladogenesis.</title>
        <authorList>
            <person name="Vera-Ponce De Leon A."/>
            <person name="Schneider M."/>
            <person name="Jahnes B.C."/>
            <person name="Sadowski V."/>
            <person name="Camuy-Velez L.A."/>
            <person name="Duan J."/>
            <person name="Sabree Z.L."/>
        </authorList>
    </citation>
    <scope>NUCLEOTIDE SEQUENCE [LARGE SCALE GENOMIC DNA]</scope>
    <source>
        <strain evidence="4 5">PAL227</strain>
    </source>
</reference>
<dbReference type="InterPro" id="IPR008964">
    <property type="entry name" value="Invasin/intimin_cell_adhesion"/>
</dbReference>
<dbReference type="Pfam" id="PF19789">
    <property type="entry name" value="DUF6273"/>
    <property type="match status" value="1"/>
</dbReference>
<evidence type="ECO:0000313" key="4">
    <source>
        <dbReference type="EMBL" id="MCP1111487.1"/>
    </source>
</evidence>
<keyword evidence="5" id="KW-1185">Reference proteome</keyword>
<feature type="region of interest" description="Disordered" evidence="1">
    <location>
        <begin position="310"/>
        <end position="330"/>
    </location>
</feature>
<dbReference type="InterPro" id="IPR046240">
    <property type="entry name" value="DUF6273"/>
</dbReference>
<evidence type="ECO:0000256" key="1">
    <source>
        <dbReference type="SAM" id="MobiDB-lite"/>
    </source>
</evidence>
<dbReference type="SMART" id="SM00635">
    <property type="entry name" value="BID_2"/>
    <property type="match status" value="2"/>
</dbReference>
<evidence type="ECO:0000256" key="2">
    <source>
        <dbReference type="SAM" id="SignalP"/>
    </source>
</evidence>
<evidence type="ECO:0000313" key="5">
    <source>
        <dbReference type="Proteomes" id="UP001523565"/>
    </source>
</evidence>
<organism evidence="4 5">
    <name type="scientific">Ohessyouella blattaphilus</name>
    <dbReference type="NCBI Taxonomy" id="2949333"/>
    <lineage>
        <taxon>Bacteria</taxon>
        <taxon>Bacillati</taxon>
        <taxon>Bacillota</taxon>
        <taxon>Clostridia</taxon>
        <taxon>Lachnospirales</taxon>
        <taxon>Lachnospiraceae</taxon>
        <taxon>Ohessyouella</taxon>
    </lineage>
</organism>
<dbReference type="RefSeq" id="WP_262070346.1">
    <property type="nucleotide sequence ID" value="NZ_JAMXOC010000039.1"/>
</dbReference>
<dbReference type="Pfam" id="PF02368">
    <property type="entry name" value="Big_2"/>
    <property type="match status" value="2"/>
</dbReference>
<feature type="signal peptide" evidence="2">
    <location>
        <begin position="1"/>
        <end position="27"/>
    </location>
</feature>
<keyword evidence="2" id="KW-0732">Signal</keyword>
<name>A0ABT1ELA8_9FIRM</name>
<protein>
    <submittedName>
        <fullName evidence="4">Ig-like domain-containing protein</fullName>
    </submittedName>
</protein>
<dbReference type="InterPro" id="IPR003343">
    <property type="entry name" value="Big_2"/>
</dbReference>
<sequence length="751" mass="80193">MRNRMKFKKTTALVLAAVMAVSGGVAALIGSTLTSTPISWTATAPSGAPANENLRVDVAGIKDNKKGELAITASEGFTWGSSNISIASVKANEGETATFLARSPGFFVAYRSTTEGQLGSTNALVYDSTMPYTYEITKNYSQIRGKDKTDTVPITMKDMNNKVITDAVTWTSDDTSVATVEEKTGVITAVAEGGVANIIGKFTDCYGQAISIHYTVVVGKLTENEILGPDDDGKYWKPVGNPENIWEEVDENGNSIEPENYVYDENDPLTGDDDIPAVKGGDGGFYLENPKNIFTPVKPDGSLDEENKIWGGDDFKPGTTDDEDVDNFGTKENPDYWVNYGENVYAKVSSTNGKIGAMTGAGLDEDPTTDGVKPIFDNREIDNHFYYGPHTDADGISYYIGDDWQDGGNGDGLLNTEDKNAPHPTDTIYYRNEDGTMTKEKPVTDIPATSLQIQGLEDNKIVVGDKEAAPTVVILPNDATNQTIIWSTSDSAIVAVDAETGEVTGVAEGTATITATVKNADNSEVTTSYTLTVVANTGDWSDVTGEVGEEFSASGWDWIIIGKDGNGNALVTTKYLIGAHRFAASSNVYANSELRTEIEKFYSTDLVGKDNDLVVAGDKTTKRITAVAQPSNFINNTPAYDAAGGLSAVSENGNKTCFALSYQEANKYLKGKSYVQAGYNGNVTASGLSKGECGSVDKDTSRHAQCTWLRSPGGNSGNATGVGCSGALYRDSGDLYYADFGVRPALWIKLP</sequence>
<feature type="chain" id="PRO_5047214768" evidence="2">
    <location>
        <begin position="28"/>
        <end position="751"/>
    </location>
</feature>
<dbReference type="Proteomes" id="UP001523565">
    <property type="component" value="Unassembled WGS sequence"/>
</dbReference>
<feature type="domain" description="BIG2" evidence="3">
    <location>
        <begin position="447"/>
        <end position="527"/>
    </location>
</feature>
<proteinExistence type="predicted"/>
<dbReference type="SUPFAM" id="SSF49373">
    <property type="entry name" value="Invasin/intimin cell-adhesion fragments"/>
    <property type="match status" value="2"/>
</dbReference>
<dbReference type="Gene3D" id="2.60.40.1080">
    <property type="match status" value="2"/>
</dbReference>
<evidence type="ECO:0000259" key="3">
    <source>
        <dbReference type="SMART" id="SM00635"/>
    </source>
</evidence>
<gene>
    <name evidence="4" type="ORF">NK118_14630</name>
</gene>
<comment type="caution">
    <text evidence="4">The sequence shown here is derived from an EMBL/GenBank/DDBJ whole genome shotgun (WGS) entry which is preliminary data.</text>
</comment>